<name>D2B4E2_STRRD</name>
<evidence type="ECO:0000313" key="2">
    <source>
        <dbReference type="Proteomes" id="UP000002029"/>
    </source>
</evidence>
<protein>
    <submittedName>
        <fullName evidence="1">Uncharacterized protein</fullName>
    </submittedName>
</protein>
<dbReference type="EMBL" id="CP001814">
    <property type="protein sequence ID" value="ACZ83628.1"/>
    <property type="molecule type" value="Genomic_DNA"/>
</dbReference>
<dbReference type="KEGG" id="sro:Sros_0605"/>
<dbReference type="RefSeq" id="WP_012887374.1">
    <property type="nucleotide sequence ID" value="NC_013595.1"/>
</dbReference>
<gene>
    <name evidence="1" type="ordered locus">Sros_0605</name>
</gene>
<sequence>MSPKRGDRVTAPLPADEWDVRFGAGDAVRGDVRFGTGDAVRG</sequence>
<keyword evidence="2" id="KW-1185">Reference proteome</keyword>
<organism evidence="1 2">
    <name type="scientific">Streptosporangium roseum (strain ATCC 12428 / DSM 43021 / JCM 3005 / KCTC 9067 / NCIMB 10171 / NRRL 2505 / NI 9100)</name>
    <dbReference type="NCBI Taxonomy" id="479432"/>
    <lineage>
        <taxon>Bacteria</taxon>
        <taxon>Bacillati</taxon>
        <taxon>Actinomycetota</taxon>
        <taxon>Actinomycetes</taxon>
        <taxon>Streptosporangiales</taxon>
        <taxon>Streptosporangiaceae</taxon>
        <taxon>Streptosporangium</taxon>
    </lineage>
</organism>
<accession>D2B4E2</accession>
<dbReference type="AlphaFoldDB" id="D2B4E2"/>
<proteinExistence type="predicted"/>
<dbReference type="HOGENOM" id="CLU_3258655_0_0_11"/>
<reference evidence="1 2" key="1">
    <citation type="journal article" date="2010" name="Stand. Genomic Sci.">
        <title>Complete genome sequence of Streptosporangium roseum type strain (NI 9100).</title>
        <authorList>
            <person name="Nolan M."/>
            <person name="Sikorski J."/>
            <person name="Jando M."/>
            <person name="Lucas S."/>
            <person name="Lapidus A."/>
            <person name="Glavina Del Rio T."/>
            <person name="Chen F."/>
            <person name="Tice H."/>
            <person name="Pitluck S."/>
            <person name="Cheng J.F."/>
            <person name="Chertkov O."/>
            <person name="Sims D."/>
            <person name="Meincke L."/>
            <person name="Brettin T."/>
            <person name="Han C."/>
            <person name="Detter J.C."/>
            <person name="Bruce D."/>
            <person name="Goodwin L."/>
            <person name="Land M."/>
            <person name="Hauser L."/>
            <person name="Chang Y.J."/>
            <person name="Jeffries C.D."/>
            <person name="Ivanova N."/>
            <person name="Mavromatis K."/>
            <person name="Mikhailova N."/>
            <person name="Chen A."/>
            <person name="Palaniappan K."/>
            <person name="Chain P."/>
            <person name="Rohde M."/>
            <person name="Goker M."/>
            <person name="Bristow J."/>
            <person name="Eisen J.A."/>
            <person name="Markowitz V."/>
            <person name="Hugenholtz P."/>
            <person name="Kyrpides N.C."/>
            <person name="Klenk H.P."/>
        </authorList>
    </citation>
    <scope>NUCLEOTIDE SEQUENCE [LARGE SCALE GENOMIC DNA]</scope>
    <source>
        <strain evidence="2">ATCC 12428 / DSM 43021 / JCM 3005 / NI 9100</strain>
    </source>
</reference>
<evidence type="ECO:0000313" key="1">
    <source>
        <dbReference type="EMBL" id="ACZ83628.1"/>
    </source>
</evidence>
<dbReference type="Proteomes" id="UP000002029">
    <property type="component" value="Chromosome"/>
</dbReference>